<name>A0A0E9VAG7_ANGAN</name>
<sequence length="33" mass="3631">MDVASQAASEWLIFTCSILLIHVISEVLHLPPP</sequence>
<reference evidence="2" key="2">
    <citation type="journal article" date="2015" name="Fish Shellfish Immunol.">
        <title>Early steps in the European eel (Anguilla anguilla)-Vibrio vulnificus interaction in the gills: Role of the RtxA13 toxin.</title>
        <authorList>
            <person name="Callol A."/>
            <person name="Pajuelo D."/>
            <person name="Ebbesson L."/>
            <person name="Teles M."/>
            <person name="MacKenzie S."/>
            <person name="Amaro C."/>
        </authorList>
    </citation>
    <scope>NUCLEOTIDE SEQUENCE</scope>
</reference>
<organism evidence="2">
    <name type="scientific">Anguilla anguilla</name>
    <name type="common">European freshwater eel</name>
    <name type="synonym">Muraena anguilla</name>
    <dbReference type="NCBI Taxonomy" id="7936"/>
    <lineage>
        <taxon>Eukaryota</taxon>
        <taxon>Metazoa</taxon>
        <taxon>Chordata</taxon>
        <taxon>Craniata</taxon>
        <taxon>Vertebrata</taxon>
        <taxon>Euteleostomi</taxon>
        <taxon>Actinopterygii</taxon>
        <taxon>Neopterygii</taxon>
        <taxon>Teleostei</taxon>
        <taxon>Anguilliformes</taxon>
        <taxon>Anguillidae</taxon>
        <taxon>Anguilla</taxon>
    </lineage>
</organism>
<evidence type="ECO:0000256" key="1">
    <source>
        <dbReference type="SAM" id="Phobius"/>
    </source>
</evidence>
<proteinExistence type="predicted"/>
<keyword evidence="1" id="KW-0472">Membrane</keyword>
<accession>A0A0E9VAG7</accession>
<evidence type="ECO:0000313" key="2">
    <source>
        <dbReference type="EMBL" id="JAH74208.1"/>
    </source>
</evidence>
<protein>
    <submittedName>
        <fullName evidence="2">Uncharacterized protein</fullName>
    </submittedName>
</protein>
<keyword evidence="1" id="KW-1133">Transmembrane helix</keyword>
<dbReference type="AlphaFoldDB" id="A0A0E9VAG7"/>
<dbReference type="EMBL" id="GBXM01034369">
    <property type="protein sequence ID" value="JAH74208.1"/>
    <property type="molecule type" value="Transcribed_RNA"/>
</dbReference>
<keyword evidence="1" id="KW-0812">Transmembrane</keyword>
<feature type="transmembrane region" description="Helical" evidence="1">
    <location>
        <begin position="12"/>
        <end position="30"/>
    </location>
</feature>
<reference evidence="2" key="1">
    <citation type="submission" date="2014-11" db="EMBL/GenBank/DDBJ databases">
        <authorList>
            <person name="Amaro Gonzalez C."/>
        </authorList>
    </citation>
    <scope>NUCLEOTIDE SEQUENCE</scope>
</reference>